<organism evidence="2 3">
    <name type="scientific">Prorocentrum cordatum</name>
    <dbReference type="NCBI Taxonomy" id="2364126"/>
    <lineage>
        <taxon>Eukaryota</taxon>
        <taxon>Sar</taxon>
        <taxon>Alveolata</taxon>
        <taxon>Dinophyceae</taxon>
        <taxon>Prorocentrales</taxon>
        <taxon>Prorocentraceae</taxon>
        <taxon>Prorocentrum</taxon>
    </lineage>
</organism>
<accession>A0ABN9RTB2</accession>
<feature type="compositionally biased region" description="Basic and acidic residues" evidence="1">
    <location>
        <begin position="33"/>
        <end position="64"/>
    </location>
</feature>
<name>A0ABN9RTB2_9DINO</name>
<feature type="region of interest" description="Disordered" evidence="1">
    <location>
        <begin position="530"/>
        <end position="553"/>
    </location>
</feature>
<feature type="region of interest" description="Disordered" evidence="1">
    <location>
        <begin position="592"/>
        <end position="639"/>
    </location>
</feature>
<feature type="compositionally biased region" description="Low complexity" evidence="1">
    <location>
        <begin position="945"/>
        <end position="962"/>
    </location>
</feature>
<feature type="region of interest" description="Disordered" evidence="1">
    <location>
        <begin position="1077"/>
        <end position="1119"/>
    </location>
</feature>
<sequence>MKGRDLSSASEGPLLRARGELAKLQPRATQAQRRLEDLTALVKEAKGDHNRLEESQKQARQDARDRRVASVALAAISSKVADLESTAQKLQEAAEPMTSAAEPCSEPVSVLEASQRLEAELARARVVVKEIADRYQPELTRCTLLSLKQVTTMIIVQLLSCMRIRLLVGFTARRAMAKLMGRVDEAAKSTGTVMAGRPHPAGRGTDQAALKAKSHEMGQRGQEKVAALLRTEARRRAATSAWALLRRLATARAGALPIRVGAAEGTSMGVLFDELAGDGAACVPEEPGRDEGHALCASLGSGVLLYIRVVLAGNDSTGPRRFRLEAGRPRPNAVAFLSSEAIRAVDLGRIETIMTAYVMTPYFQGRVPSTSMREVVRDSLDEHAHGRRDNDRRGACPRRRSPTHGPSSGSRKRLRREQGADAPDSTQSGGKESQDEGVVGGGEPGGKEVAASPTSPVPSPPGEPRGCRVGVAVDVWSQSQHKWVVGRVAHLYATDQFDGVFHCQAGSLRVKMPHGHRSLQAQAHLPEVGVRPPALPRQRPQGQGDSPAGPSTREFKLTKWSRCLGNAETAQGQQSIGRAPSQPIEELLAKAARAATRGAAPTSPVVAPNPSPGQQTARHAPLPMPLPRAGRGAQPDKTGGLADEAHWARLRAERPAWPRVAHLQETLLPGWRLAAGPEVVELELAVNSADATWEDQLWQWFEALAKAGVYVDTCAMGPARPGRATGNAHLTPKCTNTTPCVKLRGIGSTVNWFRTTDGRVRLDGAWGQRSILLEMLRKSRSASRTPSPCWQLRRSSTACALAIFAGTLVQVWADGATRARLGTGAPSVADAVAEVFVRQFSGEVRRASDFSATAAANPIRARYEVLSERALQRGGRWMPIADLRGAEEQLFSERIAPLERALASWRPEVAGAWRDCVADLVRRAPVWEGPQAGGLAGSEGGSCRGTSSATTATPPSGSSTTSCEDVGRHSSPCGGASQHEARDVCGPARFKPTVRHSCSRLSGGGLAMLGAEGRSNGVPLPGREAAGGKRWSLAECCDSQSEAESEAETEVLSEGGTSWRKVRPAACGSECSELWEEGCEDSGGQGSQTEPQWRSAQRAVERAHASRVGMKSVSIDAAG</sequence>
<dbReference type="Proteomes" id="UP001189429">
    <property type="component" value="Unassembled WGS sequence"/>
</dbReference>
<dbReference type="EMBL" id="CAUYUJ010007779">
    <property type="protein sequence ID" value="CAK0821941.1"/>
    <property type="molecule type" value="Genomic_DNA"/>
</dbReference>
<evidence type="ECO:0000256" key="1">
    <source>
        <dbReference type="SAM" id="MobiDB-lite"/>
    </source>
</evidence>
<comment type="caution">
    <text evidence="2">The sequence shown here is derived from an EMBL/GenBank/DDBJ whole genome shotgun (WGS) entry which is preliminary data.</text>
</comment>
<feature type="compositionally biased region" description="Basic and acidic residues" evidence="1">
    <location>
        <begin position="380"/>
        <end position="394"/>
    </location>
</feature>
<protein>
    <submittedName>
        <fullName evidence="2">Uncharacterized protein</fullName>
    </submittedName>
</protein>
<keyword evidence="3" id="KW-1185">Reference proteome</keyword>
<evidence type="ECO:0000313" key="3">
    <source>
        <dbReference type="Proteomes" id="UP001189429"/>
    </source>
</evidence>
<feature type="compositionally biased region" description="Gly residues" evidence="1">
    <location>
        <begin position="931"/>
        <end position="943"/>
    </location>
</feature>
<feature type="region of interest" description="Disordered" evidence="1">
    <location>
        <begin position="929"/>
        <end position="980"/>
    </location>
</feature>
<feature type="region of interest" description="Disordered" evidence="1">
    <location>
        <begin position="380"/>
        <end position="466"/>
    </location>
</feature>
<proteinExistence type="predicted"/>
<feature type="region of interest" description="Disordered" evidence="1">
    <location>
        <begin position="1"/>
        <end position="64"/>
    </location>
</feature>
<reference evidence="2" key="1">
    <citation type="submission" date="2023-10" db="EMBL/GenBank/DDBJ databases">
        <authorList>
            <person name="Chen Y."/>
            <person name="Shah S."/>
            <person name="Dougan E. K."/>
            <person name="Thang M."/>
            <person name="Chan C."/>
        </authorList>
    </citation>
    <scope>NUCLEOTIDE SEQUENCE [LARGE SCALE GENOMIC DNA]</scope>
</reference>
<gene>
    <name evidence="2" type="ORF">PCOR1329_LOCUS23075</name>
</gene>
<evidence type="ECO:0000313" key="2">
    <source>
        <dbReference type="EMBL" id="CAK0821941.1"/>
    </source>
</evidence>